<accession>A0A915BR35</accession>
<evidence type="ECO:0000313" key="5">
    <source>
        <dbReference type="WBParaSite" id="PgR054_g024_t09"/>
    </source>
</evidence>
<feature type="region of interest" description="Disordered" evidence="2">
    <location>
        <begin position="1"/>
        <end position="23"/>
    </location>
</feature>
<feature type="coiled-coil region" evidence="1">
    <location>
        <begin position="277"/>
        <end position="318"/>
    </location>
</feature>
<name>A0A915BR35_PARUN</name>
<dbReference type="AlphaFoldDB" id="A0A915BR35"/>
<feature type="coiled-coil region" evidence="1">
    <location>
        <begin position="346"/>
        <end position="468"/>
    </location>
</feature>
<feature type="coiled-coil region" evidence="1">
    <location>
        <begin position="787"/>
        <end position="884"/>
    </location>
</feature>
<feature type="compositionally biased region" description="Polar residues" evidence="2">
    <location>
        <begin position="933"/>
        <end position="942"/>
    </location>
</feature>
<protein>
    <submittedName>
        <fullName evidence="4 5">Uncharacterized protein</fullName>
    </submittedName>
</protein>
<dbReference type="WBParaSite" id="PgR054_g024_t09">
    <property type="protein sequence ID" value="PgR054_g024_t09"/>
    <property type="gene ID" value="PgR054_g024"/>
</dbReference>
<feature type="region of interest" description="Disordered" evidence="2">
    <location>
        <begin position="922"/>
        <end position="942"/>
    </location>
</feature>
<reference evidence="4 5" key="1">
    <citation type="submission" date="2022-11" db="UniProtKB">
        <authorList>
            <consortium name="WormBaseParasite"/>
        </authorList>
    </citation>
    <scope>IDENTIFICATION</scope>
</reference>
<organism evidence="3 4">
    <name type="scientific">Parascaris univalens</name>
    <name type="common">Nematode worm</name>
    <dbReference type="NCBI Taxonomy" id="6257"/>
    <lineage>
        <taxon>Eukaryota</taxon>
        <taxon>Metazoa</taxon>
        <taxon>Ecdysozoa</taxon>
        <taxon>Nematoda</taxon>
        <taxon>Chromadorea</taxon>
        <taxon>Rhabditida</taxon>
        <taxon>Spirurina</taxon>
        <taxon>Ascaridomorpha</taxon>
        <taxon>Ascaridoidea</taxon>
        <taxon>Ascarididae</taxon>
        <taxon>Parascaris</taxon>
    </lineage>
</organism>
<evidence type="ECO:0000256" key="2">
    <source>
        <dbReference type="SAM" id="MobiDB-lite"/>
    </source>
</evidence>
<dbReference type="WBParaSite" id="PgR054_g024_t04">
    <property type="protein sequence ID" value="PgR054_g024_t04"/>
    <property type="gene ID" value="PgR054_g024"/>
</dbReference>
<evidence type="ECO:0000256" key="1">
    <source>
        <dbReference type="SAM" id="Coils"/>
    </source>
</evidence>
<sequence>VEMDDVDDGLGSEVNTPRDGRLSDQTNALLDASIAMNAPGEESRLPVTSTPRSIGRQSNIVADSFQPDLSDVHGRSLDDPFPDIGVEDAQGDYTALDWAMEVVSKQEELKQLSKEHGKTLQQMNFMQNIIAELQQRIVCAEETIKDLNSERNTLLEKLERYKKSAEDNEMILARCKEELVTAQKKIAELENISLEVDVDKDAECKTIAKLLEEKEQTNMLINQIRRGAEEREKELLREKEALLSSANDERRHLAEWREKATRLDQLVIRQNAELIRYAQMEKRYTDIFKELEDERAKVSELSRELQLQNDAERKYRDEVMHLRLKLDEMKLALSSATKDSTPTKEVNRLRNECERLQIQLEADRELKAEWAVFKRNAEEMRGRLDKQENELVELRDTLNEKRKQLDALEDERNELKRKCSQLQIDLDTVNAEFRAFQNGAEMQYQTEMAQLKEMIRERDERLDRLHARIADYESFPGQLSSSELSESSSNAANKSIWEAMPEEVREELDFLKQRYKELDGVVQKMMQSYIATANESLRSRESKMLEDKATDCGDLIITTAEAHSSNATQSEQGLPMIEGRSSVEAISERTISEHAQVDTAGVSTLAHLLRSVRKAEINGKLTPNIRQLLESLLIDVNRNALSAEFMDDAVNRFFANLDLALRRTLSTSEDNRRKCEELEKARAEVAEDLRTCSEELRVAQDRYAIFEAKAESLRLQLKEENRNGTMLRNEIERLTEQLQRLDTSNTGLTGIIKQQQLEIEEKANAYHKSTALLEEFRLELEKMGAYADILNEKCRQLNRDKEELRRRLGERDREMERLQKRLVDSVQECTTRANDVQKLDKRLVGLQLQNDTLRRKYDKRETFLEQMEELLKTMKVRNDALREANRLRQTKIDVILKFLGRHGIDVGEGFDVLPQNALAEEPEGEVGAEDMPQNANEPTHTSPFLYGISNVAVARLVSRLERYTSQIEMREREGSIDDIRIPSWRSISEATSSRCASESGDTHQNADDAVPNLSENRAVNSL</sequence>
<evidence type="ECO:0000313" key="4">
    <source>
        <dbReference type="WBParaSite" id="PgR054_g024_t04"/>
    </source>
</evidence>
<feature type="compositionally biased region" description="Acidic residues" evidence="2">
    <location>
        <begin position="1"/>
        <end position="10"/>
    </location>
</feature>
<proteinExistence type="predicted"/>
<dbReference type="Proteomes" id="UP000887569">
    <property type="component" value="Unplaced"/>
</dbReference>
<feature type="compositionally biased region" description="Polar residues" evidence="2">
    <location>
        <begin position="1013"/>
        <end position="1022"/>
    </location>
</feature>
<keyword evidence="3" id="KW-1185">Reference proteome</keyword>
<feature type="coiled-coil region" evidence="1">
    <location>
        <begin position="668"/>
        <end position="744"/>
    </location>
</feature>
<dbReference type="Gene3D" id="1.10.287.1490">
    <property type="match status" value="1"/>
</dbReference>
<keyword evidence="1" id="KW-0175">Coiled coil</keyword>
<feature type="coiled-coil region" evidence="1">
    <location>
        <begin position="123"/>
        <end position="192"/>
    </location>
</feature>
<feature type="region of interest" description="Disordered" evidence="2">
    <location>
        <begin position="991"/>
        <end position="1022"/>
    </location>
</feature>
<evidence type="ECO:0000313" key="3">
    <source>
        <dbReference type="Proteomes" id="UP000887569"/>
    </source>
</evidence>